<accession>A0A0K2T1R6</accession>
<dbReference type="AlphaFoldDB" id="A0A0K2T1R6"/>
<sequence>MFSLVSSLTSSSKNKRVAASSVEYHK</sequence>
<feature type="region of interest" description="Disordered" evidence="1">
    <location>
        <begin position="1"/>
        <end position="26"/>
    </location>
</feature>
<reference evidence="2" key="1">
    <citation type="submission" date="2014-05" db="EMBL/GenBank/DDBJ databases">
        <authorList>
            <person name="Chronopoulou M."/>
        </authorList>
    </citation>
    <scope>NUCLEOTIDE SEQUENCE</scope>
    <source>
        <tissue evidence="2">Whole organism</tissue>
    </source>
</reference>
<protein>
    <submittedName>
        <fullName evidence="2">Uncharacterized protein</fullName>
    </submittedName>
</protein>
<dbReference type="EMBL" id="HACA01002628">
    <property type="protein sequence ID" value="CDW19989.1"/>
    <property type="molecule type" value="Transcribed_RNA"/>
</dbReference>
<evidence type="ECO:0000256" key="1">
    <source>
        <dbReference type="SAM" id="MobiDB-lite"/>
    </source>
</evidence>
<evidence type="ECO:0000313" key="2">
    <source>
        <dbReference type="EMBL" id="CDW19989.1"/>
    </source>
</evidence>
<name>A0A0K2T1R6_LEPSM</name>
<proteinExistence type="predicted"/>
<feature type="compositionally biased region" description="Low complexity" evidence="1">
    <location>
        <begin position="1"/>
        <end position="12"/>
    </location>
</feature>
<organism evidence="2">
    <name type="scientific">Lepeophtheirus salmonis</name>
    <name type="common">Salmon louse</name>
    <name type="synonym">Caligus salmonis</name>
    <dbReference type="NCBI Taxonomy" id="72036"/>
    <lineage>
        <taxon>Eukaryota</taxon>
        <taxon>Metazoa</taxon>
        <taxon>Ecdysozoa</taxon>
        <taxon>Arthropoda</taxon>
        <taxon>Crustacea</taxon>
        <taxon>Multicrustacea</taxon>
        <taxon>Hexanauplia</taxon>
        <taxon>Copepoda</taxon>
        <taxon>Siphonostomatoida</taxon>
        <taxon>Caligidae</taxon>
        <taxon>Lepeophtheirus</taxon>
    </lineage>
</organism>